<feature type="region of interest" description="Disordered" evidence="1">
    <location>
        <begin position="364"/>
        <end position="393"/>
    </location>
</feature>
<comment type="caution">
    <text evidence="2">The sequence shown here is derived from an EMBL/GenBank/DDBJ whole genome shotgun (WGS) entry which is preliminary data.</text>
</comment>
<feature type="region of interest" description="Disordered" evidence="1">
    <location>
        <begin position="146"/>
        <end position="244"/>
    </location>
</feature>
<feature type="compositionally biased region" description="Low complexity" evidence="1">
    <location>
        <begin position="223"/>
        <end position="237"/>
    </location>
</feature>
<name>A0A2C5X892_9HYPO</name>
<dbReference type="AlphaFoldDB" id="A0A2C5X892"/>
<dbReference type="STRING" id="1399860.A0A2C5X892"/>
<keyword evidence="3" id="KW-1185">Reference proteome</keyword>
<accession>A0A2C5X892</accession>
<feature type="compositionally biased region" description="Polar residues" evidence="1">
    <location>
        <begin position="308"/>
        <end position="319"/>
    </location>
</feature>
<organism evidence="2 3">
    <name type="scientific">Ophiocordyceps australis</name>
    <dbReference type="NCBI Taxonomy" id="1399860"/>
    <lineage>
        <taxon>Eukaryota</taxon>
        <taxon>Fungi</taxon>
        <taxon>Dikarya</taxon>
        <taxon>Ascomycota</taxon>
        <taxon>Pezizomycotina</taxon>
        <taxon>Sordariomycetes</taxon>
        <taxon>Hypocreomycetidae</taxon>
        <taxon>Hypocreales</taxon>
        <taxon>Ophiocordycipitaceae</taxon>
        <taxon>Ophiocordyceps</taxon>
    </lineage>
</organism>
<dbReference type="OrthoDB" id="5424234at2759"/>
<evidence type="ECO:0000256" key="1">
    <source>
        <dbReference type="SAM" id="MobiDB-lite"/>
    </source>
</evidence>
<protein>
    <submittedName>
        <fullName evidence="2">Uncharacterized protein</fullName>
    </submittedName>
</protein>
<dbReference type="Proteomes" id="UP000226192">
    <property type="component" value="Unassembled WGS sequence"/>
</dbReference>
<feature type="compositionally biased region" description="Low complexity" evidence="1">
    <location>
        <begin position="206"/>
        <end position="215"/>
    </location>
</feature>
<evidence type="ECO:0000313" key="2">
    <source>
        <dbReference type="EMBL" id="PHH60899.1"/>
    </source>
</evidence>
<feature type="region of interest" description="Disordered" evidence="1">
    <location>
        <begin position="266"/>
        <end position="340"/>
    </location>
</feature>
<evidence type="ECO:0000313" key="3">
    <source>
        <dbReference type="Proteomes" id="UP000226192"/>
    </source>
</evidence>
<proteinExistence type="predicted"/>
<gene>
    <name evidence="2" type="ORF">CDD81_1060</name>
</gene>
<sequence length="485" mass="51817">MLPKGIVTNTGSIYTEVAAYPTVPADKVWQYWHVYTTTNKKLKDPTARRLENFWWHVWGSDRRFLSGRALARLYENISLGPTIAPLQGPPNRWEGPDVPVLTRQLIVAHLSKIQAASQHAEALTPEPRATLPAKLAPHCTPQIVVDKAKGPSSSATKPTVRFATPPESADEHDKESHCHSPRGTAAAGLEMPAKTPSKKKTPPLLPKKFVAPSAAARRRPVLPRRTSPQSPASAASASRHDDLSELRSEVLPRAVSPIPETTPNHVAAAHKASGASKVKSLHAPSLKVLGKRPAMSRRSVSEKHDASTGRSAPLSSPRGQLSPRRCKAPPLARAQSLVHAATHSDTASASLGATTLAVHHAAPTPPMVRSQSHGGYSPGPANHRHDRSPSQGLFTTATASMSNIAARGTIIDQSGSLPASTALEPLPGEPWLQSKPLTSPLLEARLTPTQPGPSASVPMGRTRSQLTLLLEREKARIGDKARSKS</sequence>
<dbReference type="EMBL" id="NJET01000124">
    <property type="protein sequence ID" value="PHH60899.1"/>
    <property type="molecule type" value="Genomic_DNA"/>
</dbReference>
<reference evidence="2 3" key="1">
    <citation type="submission" date="2017-06" db="EMBL/GenBank/DDBJ databases">
        <title>Ant-infecting Ophiocordyceps genomes reveal a high diversity of potential behavioral manipulation genes and a possible major role for enterotoxins.</title>
        <authorList>
            <person name="De Bekker C."/>
            <person name="Evans H.C."/>
            <person name="Brachmann A."/>
            <person name="Hughes D.P."/>
        </authorList>
    </citation>
    <scope>NUCLEOTIDE SEQUENCE [LARGE SCALE GENOMIC DNA]</scope>
    <source>
        <strain evidence="2 3">Map64</strain>
    </source>
</reference>
<feature type="compositionally biased region" description="Basic and acidic residues" evidence="1">
    <location>
        <begin position="169"/>
        <end position="178"/>
    </location>
</feature>